<organism evidence="2 3">
    <name type="scientific">Ascobolus immersus RN42</name>
    <dbReference type="NCBI Taxonomy" id="1160509"/>
    <lineage>
        <taxon>Eukaryota</taxon>
        <taxon>Fungi</taxon>
        <taxon>Dikarya</taxon>
        <taxon>Ascomycota</taxon>
        <taxon>Pezizomycotina</taxon>
        <taxon>Pezizomycetes</taxon>
        <taxon>Pezizales</taxon>
        <taxon>Ascobolaceae</taxon>
        <taxon>Ascobolus</taxon>
    </lineage>
</organism>
<evidence type="ECO:0000313" key="2">
    <source>
        <dbReference type="EMBL" id="RPA73745.1"/>
    </source>
</evidence>
<dbReference type="Proteomes" id="UP000275078">
    <property type="component" value="Unassembled WGS sequence"/>
</dbReference>
<reference evidence="2 3" key="1">
    <citation type="journal article" date="2018" name="Nat. Ecol. Evol.">
        <title>Pezizomycetes genomes reveal the molecular basis of ectomycorrhizal truffle lifestyle.</title>
        <authorList>
            <person name="Murat C."/>
            <person name="Payen T."/>
            <person name="Noel B."/>
            <person name="Kuo A."/>
            <person name="Morin E."/>
            <person name="Chen J."/>
            <person name="Kohler A."/>
            <person name="Krizsan K."/>
            <person name="Balestrini R."/>
            <person name="Da Silva C."/>
            <person name="Montanini B."/>
            <person name="Hainaut M."/>
            <person name="Levati E."/>
            <person name="Barry K.W."/>
            <person name="Belfiori B."/>
            <person name="Cichocki N."/>
            <person name="Clum A."/>
            <person name="Dockter R.B."/>
            <person name="Fauchery L."/>
            <person name="Guy J."/>
            <person name="Iotti M."/>
            <person name="Le Tacon F."/>
            <person name="Lindquist E.A."/>
            <person name="Lipzen A."/>
            <person name="Malagnac F."/>
            <person name="Mello A."/>
            <person name="Molinier V."/>
            <person name="Miyauchi S."/>
            <person name="Poulain J."/>
            <person name="Riccioni C."/>
            <person name="Rubini A."/>
            <person name="Sitrit Y."/>
            <person name="Splivallo R."/>
            <person name="Traeger S."/>
            <person name="Wang M."/>
            <person name="Zifcakova L."/>
            <person name="Wipf D."/>
            <person name="Zambonelli A."/>
            <person name="Paolocci F."/>
            <person name="Nowrousian M."/>
            <person name="Ottonello S."/>
            <person name="Baldrian P."/>
            <person name="Spatafora J.W."/>
            <person name="Henrissat B."/>
            <person name="Nagy L.G."/>
            <person name="Aury J.M."/>
            <person name="Wincker P."/>
            <person name="Grigoriev I.V."/>
            <person name="Bonfante P."/>
            <person name="Martin F.M."/>
        </authorList>
    </citation>
    <scope>NUCLEOTIDE SEQUENCE [LARGE SCALE GENOMIC DNA]</scope>
    <source>
        <strain evidence="2 3">RN42</strain>
    </source>
</reference>
<sequence length="316" mass="34951">MSKSSTTTYQPPSDWKPRTGPVQLSLHRAAHYTSEDYYPVGIFRHHDGRPFLGIDLFQSETVGLCCPVEDCTFTSTVSDIRGLTAMGQHVVEHHVKEKRGLEYEWEGTTSRERVAGGHLDLGVSDGLDVDGSNSGPTIAVDPRVDEAPVITATNSRTVTEFEDWCIRNSSFMAESRATLEARAEDLGIVPKNPQTGSAQTSHADEAPQEKPQADKPQPDKPQAVKPQPLVNKPEAQAEKPTSSARTEKWISILQHSTMKKIVERTTAAQEDPAKCDYKSVNSAIDQIVVYYKNAVDQLREVEGFETAEGEESKKNW</sequence>
<feature type="compositionally biased region" description="Basic and acidic residues" evidence="1">
    <location>
        <begin position="202"/>
        <end position="218"/>
    </location>
</feature>
<feature type="region of interest" description="Disordered" evidence="1">
    <location>
        <begin position="1"/>
        <end position="20"/>
    </location>
</feature>
<name>A0A3N4HIH7_ASCIM</name>
<feature type="compositionally biased region" description="Polar residues" evidence="1">
    <location>
        <begin position="1"/>
        <end position="11"/>
    </location>
</feature>
<dbReference type="EMBL" id="ML119812">
    <property type="protein sequence ID" value="RPA73745.1"/>
    <property type="molecule type" value="Genomic_DNA"/>
</dbReference>
<evidence type="ECO:0000313" key="3">
    <source>
        <dbReference type="Proteomes" id="UP000275078"/>
    </source>
</evidence>
<proteinExistence type="predicted"/>
<dbReference type="AlphaFoldDB" id="A0A3N4HIH7"/>
<feature type="compositionally biased region" description="Polar residues" evidence="1">
    <location>
        <begin position="192"/>
        <end position="201"/>
    </location>
</feature>
<accession>A0A3N4HIH7</accession>
<evidence type="ECO:0000256" key="1">
    <source>
        <dbReference type="SAM" id="MobiDB-lite"/>
    </source>
</evidence>
<feature type="region of interest" description="Disordered" evidence="1">
    <location>
        <begin position="189"/>
        <end position="248"/>
    </location>
</feature>
<keyword evidence="3" id="KW-1185">Reference proteome</keyword>
<protein>
    <submittedName>
        <fullName evidence="2">Uncharacterized protein</fullName>
    </submittedName>
</protein>
<gene>
    <name evidence="2" type="ORF">BJ508DRAFT_333785</name>
</gene>